<feature type="compositionally biased region" description="Basic and acidic residues" evidence="1">
    <location>
        <begin position="75"/>
        <end position="96"/>
    </location>
</feature>
<name>A0A1I0PCH2_9EURY</name>
<dbReference type="InterPro" id="IPR055521">
    <property type="entry name" value="DUF7095"/>
</dbReference>
<keyword evidence="3" id="KW-1185">Reference proteome</keyword>
<evidence type="ECO:0000313" key="2">
    <source>
        <dbReference type="EMBL" id="SEW12036.1"/>
    </source>
</evidence>
<accession>A0A1I0PCH2</accession>
<organism evidence="2 3">
    <name type="scientific">Natrinema salifodinae</name>
    <dbReference type="NCBI Taxonomy" id="1202768"/>
    <lineage>
        <taxon>Archaea</taxon>
        <taxon>Methanobacteriati</taxon>
        <taxon>Methanobacteriota</taxon>
        <taxon>Stenosarchaea group</taxon>
        <taxon>Halobacteria</taxon>
        <taxon>Halobacteriales</taxon>
        <taxon>Natrialbaceae</taxon>
        <taxon>Natrinema</taxon>
    </lineage>
</organism>
<proteinExistence type="predicted"/>
<dbReference type="RefSeq" id="WP_049988841.1">
    <property type="nucleotide sequence ID" value="NZ_FOIS01000003.1"/>
</dbReference>
<dbReference type="Proteomes" id="UP000183275">
    <property type="component" value="Unassembled WGS sequence"/>
</dbReference>
<dbReference type="eggNOG" id="arCOG04683">
    <property type="taxonomic scope" value="Archaea"/>
</dbReference>
<dbReference type="EMBL" id="FOIS01000003">
    <property type="protein sequence ID" value="SEW12036.1"/>
    <property type="molecule type" value="Genomic_DNA"/>
</dbReference>
<sequence>MSGFDRSDAVDRLERLVDTVEDERMPVPVREVWAFGDVALGLDPVERLDVYVTKDILVRDDSEPAARGGGDDDGNGNRDTSDATADPNERFHESHGVEGVGKSVRGDWAREHPEYLRANKNGHAAPERCLAAHLLDDDEPIHLEVCNSPFEDNVTQRLRGAQLREDYTQLLDPRGVCLWAEGTRSDEAFRKLRESELALPTLSAALEMLGMDEAEADQAARELHAWRERQNGVTVRGDVV</sequence>
<feature type="region of interest" description="Disordered" evidence="1">
    <location>
        <begin position="62"/>
        <end position="104"/>
    </location>
</feature>
<reference evidence="3" key="1">
    <citation type="submission" date="2016-10" db="EMBL/GenBank/DDBJ databases">
        <authorList>
            <person name="Varghese N."/>
        </authorList>
    </citation>
    <scope>NUCLEOTIDE SEQUENCE [LARGE SCALE GENOMIC DNA]</scope>
    <source>
        <strain evidence="3">CGMCC 1.12284</strain>
    </source>
</reference>
<dbReference type="STRING" id="1202768.SAMN05216285_2416"/>
<dbReference type="AlphaFoldDB" id="A0A1I0PCH2"/>
<gene>
    <name evidence="2" type="ORF">SAMN05216285_2416</name>
</gene>
<evidence type="ECO:0000313" key="3">
    <source>
        <dbReference type="Proteomes" id="UP000183275"/>
    </source>
</evidence>
<protein>
    <submittedName>
        <fullName evidence="2">Uncharacterized protein</fullName>
    </submittedName>
</protein>
<evidence type="ECO:0000256" key="1">
    <source>
        <dbReference type="SAM" id="MobiDB-lite"/>
    </source>
</evidence>
<dbReference type="OrthoDB" id="338759at2157"/>
<dbReference type="Pfam" id="PF23378">
    <property type="entry name" value="DUF7095"/>
    <property type="match status" value="1"/>
</dbReference>